<dbReference type="GO" id="GO:0016597">
    <property type="term" value="F:amino acid binding"/>
    <property type="evidence" value="ECO:0007669"/>
    <property type="project" value="InterPro"/>
</dbReference>
<feature type="binding site" evidence="7">
    <location>
        <begin position="272"/>
        <end position="273"/>
    </location>
    <ligand>
        <name>carbamoyl phosphate</name>
        <dbReference type="ChEBI" id="CHEBI:58228"/>
    </ligand>
</feature>
<keyword evidence="4 7" id="KW-0963">Cytoplasm</keyword>
<comment type="similarity">
    <text evidence="2 7">Belongs to the aspartate/ornithine carbamoyltransferase superfamily. OTCase family.</text>
</comment>
<evidence type="ECO:0000259" key="9">
    <source>
        <dbReference type="Pfam" id="PF02729"/>
    </source>
</evidence>
<dbReference type="InterPro" id="IPR024904">
    <property type="entry name" value="OTCase_ArgI"/>
</dbReference>
<dbReference type="GO" id="GO:0042450">
    <property type="term" value="P:L-arginine biosynthetic process via ornithine"/>
    <property type="evidence" value="ECO:0007669"/>
    <property type="project" value="UniProtKB-UniRule"/>
</dbReference>
<dbReference type="Pfam" id="PF02729">
    <property type="entry name" value="OTCace_N"/>
    <property type="match status" value="1"/>
</dbReference>
<dbReference type="SUPFAM" id="SSF53671">
    <property type="entry name" value="Aspartate/ornithine carbamoyltransferase"/>
    <property type="match status" value="1"/>
</dbReference>
<feature type="binding site" evidence="7">
    <location>
        <begin position="57"/>
        <end position="60"/>
    </location>
    <ligand>
        <name>carbamoyl phosphate</name>
        <dbReference type="ChEBI" id="CHEBI:58228"/>
    </ligand>
</feature>
<comment type="catalytic activity">
    <reaction evidence="6 7">
        <text>carbamoyl phosphate + L-ornithine = L-citrulline + phosphate + H(+)</text>
        <dbReference type="Rhea" id="RHEA:19513"/>
        <dbReference type="ChEBI" id="CHEBI:15378"/>
        <dbReference type="ChEBI" id="CHEBI:43474"/>
        <dbReference type="ChEBI" id="CHEBI:46911"/>
        <dbReference type="ChEBI" id="CHEBI:57743"/>
        <dbReference type="ChEBI" id="CHEBI:58228"/>
        <dbReference type="EC" id="2.1.3.3"/>
    </reaction>
</comment>
<evidence type="ECO:0000256" key="2">
    <source>
        <dbReference type="ARBA" id="ARBA00007805"/>
    </source>
</evidence>
<dbReference type="PRINTS" id="PR00100">
    <property type="entry name" value="AOTCASE"/>
</dbReference>
<feature type="binding site" evidence="7">
    <location>
        <begin position="235"/>
        <end position="236"/>
    </location>
    <ligand>
        <name>L-ornithine</name>
        <dbReference type="ChEBI" id="CHEBI:46911"/>
    </ligand>
</feature>
<dbReference type="RefSeq" id="WP_025021204.1">
    <property type="nucleotide sequence ID" value="NZ_AZFH01000012.1"/>
</dbReference>
<sequence>MNNHFYQKSWLKEIDFNQAELNYLIDFALHLKELKQKNIPHPYLQGKNIALLFEKTSTRTRSAFTVAANNLGAHPEFLGKNDIQLGNKESVADTAKVLGSMFDGLEFRGFKQSHVEDLARYSGVPVWNGLTDDWHPTQMIADFMTLKEVFGKLEGLTLTYVGDGRNNMANSLLVTSAILGVNFKLGAPQDLQPAPEIVALAQKQAQLSGAEILITDDPKEAVQGTDAIYTDVWISMGENVDPKERISQLLPYQVNQELLAASGKSTTIVLHCLPAYHDQNTSQGQKLANEFGRSELEITDEVFLGQQSYVFQEAENRLHSIKAIMAATLGELFIPKEFFNDRLKSSENFVE</sequence>
<feature type="domain" description="Aspartate/ornithine carbamoyltransferase Asp/Orn-binding" evidence="8">
    <location>
        <begin position="154"/>
        <end position="327"/>
    </location>
</feature>
<organism evidence="10 11">
    <name type="scientific">Ligilactobacillus equi DSM 15833 = JCM 10991</name>
    <dbReference type="NCBI Taxonomy" id="1423740"/>
    <lineage>
        <taxon>Bacteria</taxon>
        <taxon>Bacillati</taxon>
        <taxon>Bacillota</taxon>
        <taxon>Bacilli</taxon>
        <taxon>Lactobacillales</taxon>
        <taxon>Lactobacillaceae</taxon>
        <taxon>Ligilactobacillus</taxon>
    </lineage>
</organism>
<accession>A0A0R1TWV3</accession>
<proteinExistence type="inferred from homology"/>
<dbReference type="HAMAP" id="MF_01109">
    <property type="entry name" value="OTCase"/>
    <property type="match status" value="1"/>
</dbReference>
<evidence type="ECO:0000256" key="1">
    <source>
        <dbReference type="ARBA" id="ARBA00004496"/>
    </source>
</evidence>
<comment type="caution">
    <text evidence="10">The sequence shown here is derived from an EMBL/GenBank/DDBJ whole genome shotgun (WGS) entry which is preliminary data.</text>
</comment>
<dbReference type="InterPro" id="IPR036901">
    <property type="entry name" value="Asp/Orn_carbamoylTrfase_sf"/>
</dbReference>
<dbReference type="Gene3D" id="3.40.50.1370">
    <property type="entry name" value="Aspartate/ornithine carbamoyltransferase"/>
    <property type="match status" value="2"/>
</dbReference>
<dbReference type="GO" id="GO:0004585">
    <property type="term" value="F:ornithine carbamoyltransferase activity"/>
    <property type="evidence" value="ECO:0007669"/>
    <property type="project" value="UniProtKB-UniRule"/>
</dbReference>
<comment type="subcellular location">
    <subcellularLocation>
        <location evidence="1 7">Cytoplasm</location>
    </subcellularLocation>
</comment>
<dbReference type="FunFam" id="3.40.50.1370:FF:000008">
    <property type="entry name" value="Ornithine carbamoyltransferase"/>
    <property type="match status" value="1"/>
</dbReference>
<dbReference type="InterPro" id="IPR002292">
    <property type="entry name" value="Orn/put_carbamltrans"/>
</dbReference>
<feature type="binding site" evidence="7">
    <location>
        <position position="167"/>
    </location>
    <ligand>
        <name>L-ornithine</name>
        <dbReference type="ChEBI" id="CHEBI:46911"/>
    </ligand>
</feature>
<dbReference type="PROSITE" id="PS00097">
    <property type="entry name" value="CARBAMOYLTRANSFERASE"/>
    <property type="match status" value="1"/>
</dbReference>
<dbReference type="Pfam" id="PF00185">
    <property type="entry name" value="OTCace"/>
    <property type="match status" value="1"/>
</dbReference>
<dbReference type="InterPro" id="IPR006131">
    <property type="entry name" value="Asp_carbamoyltransf_Asp/Orn-bd"/>
</dbReference>
<feature type="binding site" evidence="7">
    <location>
        <position position="108"/>
    </location>
    <ligand>
        <name>carbamoyl phosphate</name>
        <dbReference type="ChEBI" id="CHEBI:58228"/>
    </ligand>
</feature>
<reference evidence="10 11" key="1">
    <citation type="journal article" date="2015" name="Genome Announc.">
        <title>Expanding the biotechnology potential of lactobacilli through comparative genomics of 213 strains and associated genera.</title>
        <authorList>
            <person name="Sun Z."/>
            <person name="Harris H.M."/>
            <person name="McCann A."/>
            <person name="Guo C."/>
            <person name="Argimon S."/>
            <person name="Zhang W."/>
            <person name="Yang X."/>
            <person name="Jeffery I.B."/>
            <person name="Cooney J.C."/>
            <person name="Kagawa T.F."/>
            <person name="Liu W."/>
            <person name="Song Y."/>
            <person name="Salvetti E."/>
            <person name="Wrobel A."/>
            <person name="Rasinkangas P."/>
            <person name="Parkhill J."/>
            <person name="Rea M.C."/>
            <person name="O'Sullivan O."/>
            <person name="Ritari J."/>
            <person name="Douillard F.P."/>
            <person name="Paul Ross R."/>
            <person name="Yang R."/>
            <person name="Briner A.E."/>
            <person name="Felis G.E."/>
            <person name="de Vos W.M."/>
            <person name="Barrangou R."/>
            <person name="Klaenhammer T.R."/>
            <person name="Caufield P.W."/>
            <person name="Cui Y."/>
            <person name="Zhang H."/>
            <person name="O'Toole P.W."/>
        </authorList>
    </citation>
    <scope>NUCLEOTIDE SEQUENCE [LARGE SCALE GENOMIC DNA]</scope>
    <source>
        <strain evidence="10 11">DSM 15833</strain>
    </source>
</reference>
<evidence type="ECO:0000256" key="5">
    <source>
        <dbReference type="ARBA" id="ARBA00022679"/>
    </source>
</evidence>
<evidence type="ECO:0000256" key="3">
    <source>
        <dbReference type="ARBA" id="ARBA00013007"/>
    </source>
</evidence>
<dbReference type="AlphaFoldDB" id="A0A0R1TWV3"/>
<evidence type="ECO:0000256" key="7">
    <source>
        <dbReference type="HAMAP-Rule" id="MF_01109"/>
    </source>
</evidence>
<evidence type="ECO:0000256" key="6">
    <source>
        <dbReference type="ARBA" id="ARBA00048772"/>
    </source>
</evidence>
<feature type="binding site" evidence="7">
    <location>
        <position position="231"/>
    </location>
    <ligand>
        <name>L-ornithine</name>
        <dbReference type="ChEBI" id="CHEBI:46911"/>
    </ligand>
</feature>
<dbReference type="EMBL" id="AZFH01000012">
    <property type="protein sequence ID" value="KRL83240.1"/>
    <property type="molecule type" value="Genomic_DNA"/>
</dbReference>
<dbReference type="NCBIfam" id="TIGR00658">
    <property type="entry name" value="orni_carb_tr"/>
    <property type="match status" value="1"/>
</dbReference>
<feature type="binding site" evidence="7">
    <location>
        <position position="317"/>
    </location>
    <ligand>
        <name>carbamoyl phosphate</name>
        <dbReference type="ChEBI" id="CHEBI:58228"/>
    </ligand>
</feature>
<evidence type="ECO:0000313" key="10">
    <source>
        <dbReference type="EMBL" id="KRL83240.1"/>
    </source>
</evidence>
<feature type="binding site" evidence="7">
    <location>
        <position position="84"/>
    </location>
    <ligand>
        <name>carbamoyl phosphate</name>
        <dbReference type="ChEBI" id="CHEBI:58228"/>
    </ligand>
</feature>
<feature type="domain" description="Aspartate/ornithine carbamoyltransferase carbamoyl-P binding" evidence="9">
    <location>
        <begin position="9"/>
        <end position="148"/>
    </location>
</feature>
<keyword evidence="5 7" id="KW-0808">Transferase</keyword>
<dbReference type="OrthoDB" id="9802587at2"/>
<evidence type="ECO:0000259" key="8">
    <source>
        <dbReference type="Pfam" id="PF00185"/>
    </source>
</evidence>
<dbReference type="InterPro" id="IPR006132">
    <property type="entry name" value="Asp/Orn_carbamoyltranf_P-bd"/>
</dbReference>
<dbReference type="PRINTS" id="PR00102">
    <property type="entry name" value="OTCASE"/>
</dbReference>
<dbReference type="STRING" id="1423740.FC36_GL000381"/>
<name>A0A0R1TWV3_9LACO</name>
<dbReference type="GO" id="GO:0019240">
    <property type="term" value="P:citrulline biosynthetic process"/>
    <property type="evidence" value="ECO:0007669"/>
    <property type="project" value="TreeGrafter"/>
</dbReference>
<dbReference type="InterPro" id="IPR006130">
    <property type="entry name" value="Asp/Orn_carbamoylTrfase"/>
</dbReference>
<gene>
    <name evidence="10" type="ORF">FC36_GL000381</name>
</gene>
<evidence type="ECO:0000256" key="4">
    <source>
        <dbReference type="ARBA" id="ARBA00022490"/>
    </source>
</evidence>
<dbReference type="EC" id="2.1.3.3" evidence="3 7"/>
<dbReference type="GO" id="GO:0005737">
    <property type="term" value="C:cytoplasm"/>
    <property type="evidence" value="ECO:0007669"/>
    <property type="project" value="UniProtKB-SubCell"/>
</dbReference>
<dbReference type="Proteomes" id="UP000051048">
    <property type="component" value="Unassembled WGS sequence"/>
</dbReference>
<dbReference type="PATRIC" id="fig|1423740.3.peg.410"/>
<dbReference type="PANTHER" id="PTHR45753:SF1">
    <property type="entry name" value="ORNITHINE CARBAMOYLTRANSFERASE, CATABOLIC"/>
    <property type="match status" value="1"/>
</dbReference>
<evidence type="ECO:0000313" key="11">
    <source>
        <dbReference type="Proteomes" id="UP000051048"/>
    </source>
</evidence>
<feature type="binding site" evidence="7">
    <location>
        <begin position="135"/>
        <end position="138"/>
    </location>
    <ligand>
        <name>carbamoyl phosphate</name>
        <dbReference type="ChEBI" id="CHEBI:58228"/>
    </ligand>
</feature>
<dbReference type="PANTHER" id="PTHR45753">
    <property type="entry name" value="ORNITHINE CARBAMOYLTRANSFERASE, MITOCHONDRIAL"/>
    <property type="match status" value="1"/>
</dbReference>
<protein>
    <recommendedName>
        <fullName evidence="3 7">Ornithine carbamoyltransferase</fullName>
        <shortName evidence="7">OTCase</shortName>
        <ecNumber evidence="3 7">2.1.3.3</ecNumber>
    </recommendedName>
</protein>